<dbReference type="KEGG" id="tut:107369309"/>
<dbReference type="PROSITE" id="PS50023">
    <property type="entry name" value="LIM_DOMAIN_2"/>
    <property type="match status" value="1"/>
</dbReference>
<keyword evidence="2 4" id="KW-0862">Zinc</keyword>
<feature type="compositionally biased region" description="Basic and acidic residues" evidence="5">
    <location>
        <begin position="142"/>
        <end position="157"/>
    </location>
</feature>
<evidence type="ECO:0000256" key="1">
    <source>
        <dbReference type="ARBA" id="ARBA00022723"/>
    </source>
</evidence>
<reference evidence="8" key="1">
    <citation type="submission" date="2011-08" db="EMBL/GenBank/DDBJ databases">
        <authorList>
            <person name="Rombauts S."/>
        </authorList>
    </citation>
    <scope>NUCLEOTIDE SEQUENCE</scope>
    <source>
        <strain evidence="8">London</strain>
    </source>
</reference>
<feature type="domain" description="LIM zinc-binding" evidence="6">
    <location>
        <begin position="345"/>
        <end position="405"/>
    </location>
</feature>
<gene>
    <name evidence="7" type="primary">107369309</name>
</gene>
<dbReference type="EMBL" id="CAEY01000891">
    <property type="status" value="NOT_ANNOTATED_CDS"/>
    <property type="molecule type" value="Genomic_DNA"/>
</dbReference>
<dbReference type="HOGENOM" id="CLU_680311_0_0_1"/>
<evidence type="ECO:0000313" key="8">
    <source>
        <dbReference type="Proteomes" id="UP000015104"/>
    </source>
</evidence>
<feature type="region of interest" description="Disordered" evidence="5">
    <location>
        <begin position="132"/>
        <end position="275"/>
    </location>
</feature>
<feature type="compositionally biased region" description="Basic and acidic residues" evidence="5">
    <location>
        <begin position="166"/>
        <end position="177"/>
    </location>
</feature>
<keyword evidence="3 4" id="KW-0440">LIM domain</keyword>
<organism evidence="7 8">
    <name type="scientific">Tetranychus urticae</name>
    <name type="common">Two-spotted spider mite</name>
    <dbReference type="NCBI Taxonomy" id="32264"/>
    <lineage>
        <taxon>Eukaryota</taxon>
        <taxon>Metazoa</taxon>
        <taxon>Ecdysozoa</taxon>
        <taxon>Arthropoda</taxon>
        <taxon>Chelicerata</taxon>
        <taxon>Arachnida</taxon>
        <taxon>Acari</taxon>
        <taxon>Acariformes</taxon>
        <taxon>Trombidiformes</taxon>
        <taxon>Prostigmata</taxon>
        <taxon>Eleutherengona</taxon>
        <taxon>Raphignathae</taxon>
        <taxon>Tetranychoidea</taxon>
        <taxon>Tetranychidae</taxon>
        <taxon>Tetranychus</taxon>
    </lineage>
</organism>
<dbReference type="SMART" id="SM00132">
    <property type="entry name" value="LIM"/>
    <property type="match status" value="1"/>
</dbReference>
<evidence type="ECO:0000313" key="7">
    <source>
        <dbReference type="EnsemblMetazoa" id="tetur31g01340.1"/>
    </source>
</evidence>
<keyword evidence="1 4" id="KW-0479">Metal-binding</keyword>
<dbReference type="OMA" id="TLEWRTI"/>
<name>T1L1D3_TETUR</name>
<dbReference type="Gene3D" id="2.10.110.10">
    <property type="entry name" value="Cysteine Rich Protein"/>
    <property type="match status" value="1"/>
</dbReference>
<dbReference type="AlphaFoldDB" id="T1L1D3"/>
<evidence type="ECO:0000256" key="2">
    <source>
        <dbReference type="ARBA" id="ARBA00022833"/>
    </source>
</evidence>
<dbReference type="Proteomes" id="UP000015104">
    <property type="component" value="Unassembled WGS sequence"/>
</dbReference>
<evidence type="ECO:0000256" key="4">
    <source>
        <dbReference type="PROSITE-ProRule" id="PRU00125"/>
    </source>
</evidence>
<dbReference type="EnsemblMetazoa" id="tetur31g01340.1">
    <property type="protein sequence ID" value="tetur31g01340.1"/>
    <property type="gene ID" value="tetur31g01340"/>
</dbReference>
<feature type="compositionally biased region" description="Low complexity" evidence="5">
    <location>
        <begin position="257"/>
        <end position="270"/>
    </location>
</feature>
<dbReference type="CDD" id="cd08368">
    <property type="entry name" value="LIM"/>
    <property type="match status" value="1"/>
</dbReference>
<reference evidence="7" key="2">
    <citation type="submission" date="2015-06" db="UniProtKB">
        <authorList>
            <consortium name="EnsemblMetazoa"/>
        </authorList>
    </citation>
    <scope>IDENTIFICATION</scope>
</reference>
<feature type="compositionally biased region" description="Low complexity" evidence="5">
    <location>
        <begin position="219"/>
        <end position="237"/>
    </location>
</feature>
<dbReference type="STRING" id="32264.T1L1D3"/>
<dbReference type="OrthoDB" id="25654at2759"/>
<dbReference type="PROSITE" id="PS00478">
    <property type="entry name" value="LIM_DOMAIN_1"/>
    <property type="match status" value="1"/>
</dbReference>
<dbReference type="Pfam" id="PF00412">
    <property type="entry name" value="LIM"/>
    <property type="match status" value="1"/>
</dbReference>
<evidence type="ECO:0000259" key="6">
    <source>
        <dbReference type="PROSITE" id="PS50023"/>
    </source>
</evidence>
<evidence type="ECO:0000256" key="5">
    <source>
        <dbReference type="SAM" id="MobiDB-lite"/>
    </source>
</evidence>
<sequence length="405" mass="45296">MPTAELSRPETLWPWINSDQDTMIEEMKKELEKNGGRKITIDQYELSSTETKSLDPKTLTWTTINSSSSPELYKQIDLQSSTDGTVPILKQNHFKVSNGNINIDSESMSSASPIGEIKYNRPESSLSQAISIDMASNRSTSRSRDRSVSPRRSRSEKNVSIGGITEHVDEYNYEKESSTNQEYYSHRDSSHGKPLPGDNGFIHSSWSHGIDHDRVSPHSSRSVTSPAPPRSRSSSPSQWAIVERSQTHEIKRSPTPALSTAGSTAKSTSSLVRPSSVPPFDATLITLPRYKKVISQPSSPLPDYLTKLRHIKVATVPVPVPPKFGTLTQGGRWPNEAQGPVDIGPPCELCKKPITDTRFIHHEGFLYHVEHFTCSYCFKSLRPKDFMTSSDNKPYCVNCFKREFP</sequence>
<dbReference type="GO" id="GO:0046872">
    <property type="term" value="F:metal ion binding"/>
    <property type="evidence" value="ECO:0007669"/>
    <property type="project" value="UniProtKB-KW"/>
</dbReference>
<dbReference type="InterPro" id="IPR001781">
    <property type="entry name" value="Znf_LIM"/>
</dbReference>
<proteinExistence type="predicted"/>
<keyword evidence="8" id="KW-1185">Reference proteome</keyword>
<evidence type="ECO:0000256" key="3">
    <source>
        <dbReference type="ARBA" id="ARBA00023038"/>
    </source>
</evidence>
<accession>T1L1D3</accession>
<protein>
    <recommendedName>
        <fullName evidence="6">LIM zinc-binding domain-containing protein</fullName>
    </recommendedName>
</protein>